<dbReference type="Gene3D" id="3.40.710.10">
    <property type="entry name" value="DD-peptidase/beta-lactamase superfamily"/>
    <property type="match status" value="1"/>
</dbReference>
<accession>A0ABS9QPL1</accession>
<dbReference type="Proteomes" id="UP001201701">
    <property type="component" value="Unassembled WGS sequence"/>
</dbReference>
<keyword evidence="2" id="KW-1185">Reference proteome</keyword>
<sequence>MAKARYGHTFTGLSAEIRSEPERASAICRLGAEFCRRAVDARPAEPWATADPKAAGWSMQGLGAVEEASKALKPRAFMIVQDGKAVARWGDVSAKTDVASVRKSLLSALYGIAVSEGRIELRVSGTLQKMATGGIRPHTPLPS</sequence>
<dbReference type="RefSeq" id="WP_239370871.1">
    <property type="nucleotide sequence ID" value="NZ_JAKREW010000104.1"/>
</dbReference>
<protein>
    <recommendedName>
        <fullName evidence="3">Beta-lactamase-related domain-containing protein</fullName>
    </recommendedName>
</protein>
<dbReference type="SUPFAM" id="SSF56601">
    <property type="entry name" value="beta-lactamase/transpeptidase-like"/>
    <property type="match status" value="1"/>
</dbReference>
<dbReference type="InterPro" id="IPR012338">
    <property type="entry name" value="Beta-lactam/transpept-like"/>
</dbReference>
<comment type="caution">
    <text evidence="1">The sequence shown here is derived from an EMBL/GenBank/DDBJ whole genome shotgun (WGS) entry which is preliminary data.</text>
</comment>
<name>A0ABS9QPL1_9HYPH</name>
<proteinExistence type="predicted"/>
<gene>
    <name evidence="1" type="ORF">L4923_30685</name>
</gene>
<dbReference type="EMBL" id="JAKREW010000104">
    <property type="protein sequence ID" value="MCG7509401.1"/>
    <property type="molecule type" value="Genomic_DNA"/>
</dbReference>
<evidence type="ECO:0000313" key="2">
    <source>
        <dbReference type="Proteomes" id="UP001201701"/>
    </source>
</evidence>
<evidence type="ECO:0008006" key="3">
    <source>
        <dbReference type="Google" id="ProtNLM"/>
    </source>
</evidence>
<reference evidence="1 2" key="1">
    <citation type="submission" date="2022-02" db="EMBL/GenBank/DDBJ databases">
        <title>Draft genome sequence of Mezorhizobium retamae strain IRAMC:0171 isolated from Retama raetam nodules.</title>
        <authorList>
            <person name="Bengaied R."/>
            <person name="Sbissi I."/>
            <person name="Huber K."/>
            <person name="Ghodbane F."/>
            <person name="Nouioui I."/>
            <person name="Tarhouni M."/>
            <person name="Gtari M."/>
        </authorList>
    </citation>
    <scope>NUCLEOTIDE SEQUENCE [LARGE SCALE GENOMIC DNA]</scope>
    <source>
        <strain evidence="1 2">IRAMC:0171</strain>
    </source>
</reference>
<evidence type="ECO:0000313" key="1">
    <source>
        <dbReference type="EMBL" id="MCG7509401.1"/>
    </source>
</evidence>
<organism evidence="1 2">
    <name type="scientific">Mesorhizobium retamae</name>
    <dbReference type="NCBI Taxonomy" id="2912854"/>
    <lineage>
        <taxon>Bacteria</taxon>
        <taxon>Pseudomonadati</taxon>
        <taxon>Pseudomonadota</taxon>
        <taxon>Alphaproteobacteria</taxon>
        <taxon>Hyphomicrobiales</taxon>
        <taxon>Phyllobacteriaceae</taxon>
        <taxon>Mesorhizobium</taxon>
    </lineage>
</organism>